<evidence type="ECO:0000256" key="1">
    <source>
        <dbReference type="SAM" id="Phobius"/>
    </source>
</evidence>
<comment type="caution">
    <text evidence="2">The sequence shown here is derived from an EMBL/GenBank/DDBJ whole genome shotgun (WGS) entry which is preliminary data.</text>
</comment>
<feature type="transmembrane region" description="Helical" evidence="1">
    <location>
        <begin position="16"/>
        <end position="38"/>
    </location>
</feature>
<keyword evidence="3" id="KW-1185">Reference proteome</keyword>
<dbReference type="RefSeq" id="WP_337337315.1">
    <property type="nucleotide sequence ID" value="NZ_JBBDGL010000001.1"/>
</dbReference>
<dbReference type="Proteomes" id="UP001368654">
    <property type="component" value="Unassembled WGS sequence"/>
</dbReference>
<gene>
    <name evidence="2" type="ORF">WDU96_04640</name>
</gene>
<keyword evidence="1" id="KW-0472">Membrane</keyword>
<keyword evidence="1" id="KW-0812">Transmembrane</keyword>
<keyword evidence="1" id="KW-1133">Transmembrane helix</keyword>
<reference evidence="2 3" key="1">
    <citation type="submission" date="2024-02" db="EMBL/GenBank/DDBJ databases">
        <authorList>
            <person name="Saticioglu I.B."/>
        </authorList>
    </citation>
    <scope>NUCLEOTIDE SEQUENCE [LARGE SCALE GENOMIC DNA]</scope>
    <source>
        <strain evidence="2 3">Mu-86</strain>
    </source>
</reference>
<evidence type="ECO:0000313" key="2">
    <source>
        <dbReference type="EMBL" id="MEJ1154890.1"/>
    </source>
</evidence>
<name>A0ABU8LRL1_9MICO</name>
<evidence type="ECO:0000313" key="3">
    <source>
        <dbReference type="Proteomes" id="UP001368654"/>
    </source>
</evidence>
<protein>
    <submittedName>
        <fullName evidence="2">Uncharacterized protein</fullName>
    </submittedName>
</protein>
<dbReference type="EMBL" id="JBBDGL010000001">
    <property type="protein sequence ID" value="MEJ1154890.1"/>
    <property type="molecule type" value="Genomic_DNA"/>
</dbReference>
<organism evidence="2 3">
    <name type="scientific">Microbacterium marmarense</name>
    <dbReference type="NCBI Taxonomy" id="3122051"/>
    <lineage>
        <taxon>Bacteria</taxon>
        <taxon>Bacillati</taxon>
        <taxon>Actinomycetota</taxon>
        <taxon>Actinomycetes</taxon>
        <taxon>Micrococcales</taxon>
        <taxon>Microbacteriaceae</taxon>
        <taxon>Microbacterium</taxon>
    </lineage>
</organism>
<sequence>MSSPDKGSNKPSSARIILWIVAGSVGLYMVGSGVIGLISNGG</sequence>
<proteinExistence type="predicted"/>
<accession>A0ABU8LRL1</accession>